<organism evidence="1 2">
    <name type="scientific">Sphingobacterium multivorum</name>
    <dbReference type="NCBI Taxonomy" id="28454"/>
    <lineage>
        <taxon>Bacteria</taxon>
        <taxon>Pseudomonadati</taxon>
        <taxon>Bacteroidota</taxon>
        <taxon>Sphingobacteriia</taxon>
        <taxon>Sphingobacteriales</taxon>
        <taxon>Sphingobacteriaceae</taxon>
        <taxon>Sphingobacterium</taxon>
    </lineage>
</organism>
<proteinExistence type="predicted"/>
<reference evidence="1 2" key="1">
    <citation type="submission" date="2018-06" db="EMBL/GenBank/DDBJ databases">
        <authorList>
            <consortium name="Pathogen Informatics"/>
            <person name="Doyle S."/>
        </authorList>
    </citation>
    <scope>NUCLEOTIDE SEQUENCE [LARGE SCALE GENOMIC DNA]</scope>
    <source>
        <strain evidence="1 2">NCTC11343</strain>
    </source>
</reference>
<dbReference type="AlphaFoldDB" id="A0A2X2L411"/>
<evidence type="ECO:0000313" key="1">
    <source>
        <dbReference type="EMBL" id="SPZ88629.1"/>
    </source>
</evidence>
<accession>A0A2X2L411</accession>
<gene>
    <name evidence="1" type="ORF">NCTC11343_03597</name>
</gene>
<sequence length="61" mass="7068">MRGLEKVDIEFALMCIGHNLRKWSKKLLKTTSSGPDDQPKYNNPLTYGLHWVNYPYEPMAA</sequence>
<dbReference type="EMBL" id="UAUU01000009">
    <property type="protein sequence ID" value="SPZ88629.1"/>
    <property type="molecule type" value="Genomic_DNA"/>
</dbReference>
<evidence type="ECO:0000313" key="2">
    <source>
        <dbReference type="Proteomes" id="UP000251241"/>
    </source>
</evidence>
<name>A0A2X2L411_SPHMU</name>
<evidence type="ECO:0008006" key="3">
    <source>
        <dbReference type="Google" id="ProtNLM"/>
    </source>
</evidence>
<dbReference type="Proteomes" id="UP000251241">
    <property type="component" value="Unassembled WGS sequence"/>
</dbReference>
<protein>
    <recommendedName>
        <fullName evidence="3">Transposase DDE domain-containing protein</fullName>
    </recommendedName>
</protein>